<evidence type="ECO:0000313" key="1">
    <source>
        <dbReference type="EMBL" id="VEL43033.1"/>
    </source>
</evidence>
<gene>
    <name evidence="1" type="ORF">PXEA_LOCUS36473</name>
</gene>
<comment type="caution">
    <text evidence="1">The sequence shown here is derived from an EMBL/GenBank/DDBJ whole genome shotgun (WGS) entry which is preliminary data.</text>
</comment>
<evidence type="ECO:0000313" key="2">
    <source>
        <dbReference type="Proteomes" id="UP000784294"/>
    </source>
</evidence>
<accession>A0A3S5B1E1</accession>
<keyword evidence="2" id="KW-1185">Reference proteome</keyword>
<dbReference type="Proteomes" id="UP000784294">
    <property type="component" value="Unassembled WGS sequence"/>
</dbReference>
<name>A0A3S5B1E1_9PLAT</name>
<reference evidence="1" key="1">
    <citation type="submission" date="2018-11" db="EMBL/GenBank/DDBJ databases">
        <authorList>
            <consortium name="Pathogen Informatics"/>
        </authorList>
    </citation>
    <scope>NUCLEOTIDE SEQUENCE</scope>
</reference>
<organism evidence="1 2">
    <name type="scientific">Protopolystoma xenopodis</name>
    <dbReference type="NCBI Taxonomy" id="117903"/>
    <lineage>
        <taxon>Eukaryota</taxon>
        <taxon>Metazoa</taxon>
        <taxon>Spiralia</taxon>
        <taxon>Lophotrochozoa</taxon>
        <taxon>Platyhelminthes</taxon>
        <taxon>Monogenea</taxon>
        <taxon>Polyopisthocotylea</taxon>
        <taxon>Polystomatidea</taxon>
        <taxon>Polystomatidae</taxon>
        <taxon>Protopolystoma</taxon>
    </lineage>
</organism>
<protein>
    <submittedName>
        <fullName evidence="1">Uncharacterized protein</fullName>
    </submittedName>
</protein>
<dbReference type="EMBL" id="CAAALY010278338">
    <property type="protein sequence ID" value="VEL43033.1"/>
    <property type="molecule type" value="Genomic_DNA"/>
</dbReference>
<sequence length="120" mass="13411">MNASQTHRVCGAVRVLSPLFDGQLCPALPSSGQARPYQVGGRKENRSACFLFENRSQRESGELVPRSVIGQIVRTADTLLLGRAANRECRQDGRVRLSTRDWLDEGTWRVEKRSIFPGLV</sequence>
<proteinExistence type="predicted"/>
<dbReference type="AlphaFoldDB" id="A0A3S5B1E1"/>